<protein>
    <submittedName>
        <fullName evidence="4">Peptidase M61</fullName>
    </submittedName>
</protein>
<dbReference type="STRING" id="588932.DA69_07635"/>
<evidence type="ECO:0000259" key="3">
    <source>
        <dbReference type="Pfam" id="PF17899"/>
    </source>
</evidence>
<name>A0A172Y654_9CAUL</name>
<dbReference type="InterPro" id="IPR007963">
    <property type="entry name" value="Peptidase_M61_catalytic"/>
</dbReference>
<evidence type="ECO:0000259" key="2">
    <source>
        <dbReference type="Pfam" id="PF05299"/>
    </source>
</evidence>
<feature type="domain" description="Peptidase M61 catalytic" evidence="2">
    <location>
        <begin position="337"/>
        <end position="453"/>
    </location>
</feature>
<dbReference type="RefSeq" id="WP_029972304.1">
    <property type="nucleotide sequence ID" value="NZ_CP015614.1"/>
</dbReference>
<keyword evidence="5" id="KW-1185">Reference proteome</keyword>
<evidence type="ECO:0000313" key="5">
    <source>
        <dbReference type="Proteomes" id="UP000077603"/>
    </source>
</evidence>
<evidence type="ECO:0000256" key="1">
    <source>
        <dbReference type="SAM" id="SignalP"/>
    </source>
</evidence>
<accession>A0A172Y654</accession>
<organism evidence="4 5">
    <name type="scientific">Brevundimonas naejangsanensis</name>
    <dbReference type="NCBI Taxonomy" id="588932"/>
    <lineage>
        <taxon>Bacteria</taxon>
        <taxon>Pseudomonadati</taxon>
        <taxon>Pseudomonadota</taxon>
        <taxon>Alphaproteobacteria</taxon>
        <taxon>Caulobacterales</taxon>
        <taxon>Caulobacteraceae</taxon>
        <taxon>Brevundimonas</taxon>
    </lineage>
</organism>
<proteinExistence type="predicted"/>
<dbReference type="SUPFAM" id="SSF50156">
    <property type="entry name" value="PDZ domain-like"/>
    <property type="match status" value="1"/>
</dbReference>
<dbReference type="eggNOG" id="COG3975">
    <property type="taxonomic scope" value="Bacteria"/>
</dbReference>
<evidence type="ECO:0000313" key="4">
    <source>
        <dbReference type="EMBL" id="ANF54626.1"/>
    </source>
</evidence>
<dbReference type="EMBL" id="CP015614">
    <property type="protein sequence ID" value="ANF54626.1"/>
    <property type="molecule type" value="Genomic_DNA"/>
</dbReference>
<dbReference type="InterPro" id="IPR024191">
    <property type="entry name" value="Peptidase_M61"/>
</dbReference>
<dbReference type="Gene3D" id="1.10.390.10">
    <property type="entry name" value="Neutral Protease Domain 2"/>
    <property type="match status" value="1"/>
</dbReference>
<dbReference type="AlphaFoldDB" id="A0A172Y654"/>
<feature type="chain" id="PRO_5008004321" evidence="1">
    <location>
        <begin position="26"/>
        <end position="665"/>
    </location>
</feature>
<dbReference type="Pfam" id="PF17899">
    <property type="entry name" value="Peptidase_M61_N"/>
    <property type="match status" value="1"/>
</dbReference>
<feature type="domain" description="Peptidase M61 N-terminal" evidence="3">
    <location>
        <begin position="66"/>
        <end position="237"/>
    </location>
</feature>
<dbReference type="KEGG" id="bne:DA69_07635"/>
<dbReference type="InterPro" id="IPR027268">
    <property type="entry name" value="Peptidase_M4/M1_CTD_sf"/>
</dbReference>
<gene>
    <name evidence="4" type="ORF">DA69_07635</name>
</gene>
<dbReference type="InterPro" id="IPR040756">
    <property type="entry name" value="Peptidase_M61_N"/>
</dbReference>
<dbReference type="PIRSF" id="PIRSF016493">
    <property type="entry name" value="Glycyl_aminpptds"/>
    <property type="match status" value="1"/>
</dbReference>
<dbReference type="Pfam" id="PF05299">
    <property type="entry name" value="Peptidase_M61"/>
    <property type="match status" value="1"/>
</dbReference>
<dbReference type="Gene3D" id="2.60.40.3650">
    <property type="match status" value="1"/>
</dbReference>
<dbReference type="OrthoDB" id="9778516at2"/>
<reference evidence="4 5" key="1">
    <citation type="journal article" date="2014" name="Genome Announc.">
        <title>Genome Sequence of a Promising Hydrogen-Producing Facultative Anaerobic Bacterium, Brevundimonas naejangsanensis Strain B1.</title>
        <authorList>
            <person name="Su H."/>
            <person name="Zhang T."/>
            <person name="Bao M."/>
            <person name="Jiang Y."/>
            <person name="Wang Y."/>
            <person name="Tan T."/>
        </authorList>
    </citation>
    <scope>NUCLEOTIDE SEQUENCE [LARGE SCALE GENOMIC DNA]</scope>
    <source>
        <strain evidence="4 5">B1</strain>
    </source>
</reference>
<keyword evidence="1" id="KW-0732">Signal</keyword>
<sequence>MIITRRLPAAALALLLSSAASTALAQQWTGPQAPAAPTPQNTPLALPRALPPIPAPNAEAYPGVIRYEVDATDVEKKIVRVRQTIPVQPGHLVLLYPKFLPGNHAATGPIQLVSGVTVQGGGQRIGWLRDTIDPYAFHLDVPQGISEITVEFQWLTQPDNSTWRVVMTPEMVNLQWEKALLYPAGYRSTGITFAPSIRLPQGWKYGVALDTESFVDGLATFKPTDLYTLIDSPLFGGAHFQRIAIDPRRGDGEGAVHLNIIADTAKDLAPTAEQLGWFENLVTQTDRLFGARPYDRYDFLLAATSKLGGIGLEHHRSSENSVPADFFTNWGKSMGAVGLLPHEFTHAWNGKRQRPADELTANHNIPTQNTLLWVYEGQTEYWGDVLTARSGLASKADILTSFAEVAAFYANQPGREWRPLQDTNNHNLLGYRTSNPYSSWMRGTGDYYREALLIWLDADTLIREATGGKKSLDDFAKGFFGGDDGSWAPRGYTFDDVVTALNAVHPHDWATFLRTRLDANGPDAKAPLDGLTRGGYRLTYTDSLTADEKRVQSGWANDFQYSLGFTLSSSNKLTGIRWGGRAFEADIGPGWELVAVNDVAASAEKLRDAVTAAKGTDAPIRLLLKNGDRYRTVDFDYHDGLRYPRLERIPGTPDRLGDILSPRRR</sequence>
<dbReference type="InterPro" id="IPR036034">
    <property type="entry name" value="PDZ_sf"/>
</dbReference>
<feature type="signal peptide" evidence="1">
    <location>
        <begin position="1"/>
        <end position="25"/>
    </location>
</feature>
<dbReference type="Proteomes" id="UP000077603">
    <property type="component" value="Chromosome"/>
</dbReference>